<dbReference type="Proteomes" id="UP000677898">
    <property type="component" value="Plasmid pLLRS-1"/>
</dbReference>
<keyword evidence="2" id="KW-0614">Plasmid</keyword>
<reference evidence="2 3" key="1">
    <citation type="journal article" date="2021" name="Phytopathology">
        <title>Complete genome sequence of Ralstonia syzygii subsp. indonesiensis strain LLRS-1, isolated from wilted tobacco in China.</title>
        <authorList>
            <person name="Lu C.H."/>
            <person name="Li J.Y."/>
            <person name="Mi M.G."/>
            <person name="Lin Z.L."/>
            <person name="Jiang N."/>
            <person name="Gai X."/>
            <person name="Ma J.H."/>
            <person name="Lei L.P."/>
            <person name="Xia Z.Y."/>
        </authorList>
    </citation>
    <scope>NUCLEOTIDE SEQUENCE [LARGE SCALE GENOMIC DNA]</scope>
    <source>
        <strain evidence="2 3">LLRS-1</strain>
    </source>
</reference>
<dbReference type="EMBL" id="CP046730">
    <property type="protein sequence ID" value="QUP55801.1"/>
    <property type="molecule type" value="Genomic_DNA"/>
</dbReference>
<evidence type="ECO:0000313" key="2">
    <source>
        <dbReference type="EMBL" id="QUP55801.1"/>
    </source>
</evidence>
<keyword evidence="1" id="KW-0472">Membrane</keyword>
<evidence type="ECO:0000313" key="3">
    <source>
        <dbReference type="Proteomes" id="UP000677898"/>
    </source>
</evidence>
<keyword evidence="3" id="KW-1185">Reference proteome</keyword>
<geneLocation type="plasmid" evidence="2 3">
    <name>pLLRS-1</name>
</geneLocation>
<protein>
    <submittedName>
        <fullName evidence="2">Uncharacterized protein</fullName>
    </submittedName>
</protein>
<name>A0ABX7ZK58_9RALS</name>
<evidence type="ECO:0000256" key="1">
    <source>
        <dbReference type="SAM" id="Phobius"/>
    </source>
</evidence>
<keyword evidence="1" id="KW-0812">Transmembrane</keyword>
<keyword evidence="1" id="KW-1133">Transmembrane helix</keyword>
<gene>
    <name evidence="2" type="ORF">GO998_18815</name>
</gene>
<organism evidence="2 3">
    <name type="scientific">Ralstonia syzygii</name>
    <dbReference type="NCBI Taxonomy" id="28097"/>
    <lineage>
        <taxon>Bacteria</taxon>
        <taxon>Pseudomonadati</taxon>
        <taxon>Pseudomonadota</taxon>
        <taxon>Betaproteobacteria</taxon>
        <taxon>Burkholderiales</taxon>
        <taxon>Burkholderiaceae</taxon>
        <taxon>Ralstonia</taxon>
        <taxon>Ralstonia solanacearum species complex</taxon>
    </lineage>
</organism>
<proteinExistence type="predicted"/>
<dbReference type="RefSeq" id="WP_211905759.1">
    <property type="nucleotide sequence ID" value="NZ_CP046730.1"/>
</dbReference>
<accession>A0ABX7ZK58</accession>
<sequence>MIDHALSTLSSIFANAMIIAMLFWIFFWDAERTNPVRRYLVPKISRPFIWLGLNAEWTMFTPDPPKRDVWPMAVMTQVDGSTRYWEPRRYEALSILEKLRHKKTLKLYFRVTGAQADNHLKRDFVEYLLRRDPEGQGCAKIDLYSVALDAPPYGRRDGTPPQPTKKLIFTFHPIPPTPIAVPQPMPSEVA</sequence>
<feature type="transmembrane region" description="Helical" evidence="1">
    <location>
        <begin position="6"/>
        <end position="28"/>
    </location>
</feature>